<dbReference type="GO" id="GO:0008721">
    <property type="term" value="F:D-serine ammonia-lyase activity"/>
    <property type="evidence" value="ECO:0007669"/>
    <property type="project" value="UniProtKB-EC"/>
</dbReference>
<evidence type="ECO:0000256" key="10">
    <source>
        <dbReference type="ARBA" id="ARBA00055764"/>
    </source>
</evidence>
<dbReference type="PANTHER" id="PTHR28004:SF2">
    <property type="entry name" value="D-SERINE DEHYDRATASE"/>
    <property type="match status" value="1"/>
</dbReference>
<dbReference type="EMBL" id="JAPMSZ010000004">
    <property type="protein sequence ID" value="KAJ5104367.1"/>
    <property type="molecule type" value="Genomic_DNA"/>
</dbReference>
<evidence type="ECO:0000259" key="14">
    <source>
        <dbReference type="SMART" id="SM01119"/>
    </source>
</evidence>
<dbReference type="Pfam" id="PF14031">
    <property type="entry name" value="D-ser_dehydrat"/>
    <property type="match status" value="1"/>
</dbReference>
<evidence type="ECO:0000256" key="9">
    <source>
        <dbReference type="ARBA" id="ARBA00051198"/>
    </source>
</evidence>
<feature type="domain" description="D-serine dehydratase-like" evidence="14">
    <location>
        <begin position="319"/>
        <end position="428"/>
    </location>
</feature>
<evidence type="ECO:0000256" key="7">
    <source>
        <dbReference type="ARBA" id="ARBA00022898"/>
    </source>
</evidence>
<keyword evidence="7" id="KW-0663">Pyridoxal phosphate</keyword>
<keyword evidence="4" id="KW-0216">Detoxification</keyword>
<accession>A0A9W9FQ95</accession>
<evidence type="ECO:0000313" key="15">
    <source>
        <dbReference type="EMBL" id="KAJ5104367.1"/>
    </source>
</evidence>
<evidence type="ECO:0000256" key="6">
    <source>
        <dbReference type="ARBA" id="ARBA00022833"/>
    </source>
</evidence>
<evidence type="ECO:0000256" key="5">
    <source>
        <dbReference type="ARBA" id="ARBA00022723"/>
    </source>
</evidence>
<evidence type="ECO:0000256" key="4">
    <source>
        <dbReference type="ARBA" id="ARBA00022575"/>
    </source>
</evidence>
<comment type="caution">
    <text evidence="15">The sequence shown here is derived from an EMBL/GenBank/DDBJ whole genome shotgun (WGS) entry which is preliminary data.</text>
</comment>
<reference evidence="15" key="1">
    <citation type="submission" date="2022-11" db="EMBL/GenBank/DDBJ databases">
        <authorList>
            <person name="Petersen C."/>
        </authorList>
    </citation>
    <scope>NUCLEOTIDE SEQUENCE</scope>
    <source>
        <strain evidence="15">IBT 34128</strain>
    </source>
</reference>
<dbReference type="GO" id="GO:0036088">
    <property type="term" value="P:D-serine catabolic process"/>
    <property type="evidence" value="ECO:0007669"/>
    <property type="project" value="TreeGrafter"/>
</dbReference>
<evidence type="ECO:0000256" key="3">
    <source>
        <dbReference type="ARBA" id="ARBA00005323"/>
    </source>
</evidence>
<reference evidence="15" key="2">
    <citation type="journal article" date="2023" name="IMA Fungus">
        <title>Comparative genomic study of the Penicillium genus elucidates a diverse pangenome and 15 lateral gene transfer events.</title>
        <authorList>
            <person name="Petersen C."/>
            <person name="Sorensen T."/>
            <person name="Nielsen M.R."/>
            <person name="Sondergaard T.E."/>
            <person name="Sorensen J.L."/>
            <person name="Fitzpatrick D.A."/>
            <person name="Frisvad J.C."/>
            <person name="Nielsen K.L."/>
        </authorList>
    </citation>
    <scope>NUCLEOTIDE SEQUENCE</scope>
    <source>
        <strain evidence="15">IBT 34128</strain>
    </source>
</reference>
<dbReference type="Gene3D" id="2.40.37.20">
    <property type="entry name" value="D-serine dehydratase-like domain"/>
    <property type="match status" value="1"/>
</dbReference>
<keyword evidence="5" id="KW-0479">Metal-binding</keyword>
<evidence type="ECO:0000256" key="11">
    <source>
        <dbReference type="ARBA" id="ARBA00066349"/>
    </source>
</evidence>
<dbReference type="GO" id="GO:0009636">
    <property type="term" value="P:response to toxic substance"/>
    <property type="evidence" value="ECO:0007669"/>
    <property type="project" value="UniProtKB-KW"/>
</dbReference>
<keyword evidence="16" id="KW-1185">Reference proteome</keyword>
<comment type="catalytic activity">
    <reaction evidence="9">
        <text>D-serine = pyruvate + NH4(+)</text>
        <dbReference type="Rhea" id="RHEA:13977"/>
        <dbReference type="ChEBI" id="CHEBI:15361"/>
        <dbReference type="ChEBI" id="CHEBI:28938"/>
        <dbReference type="ChEBI" id="CHEBI:35247"/>
        <dbReference type="EC" id="4.3.1.18"/>
    </reaction>
    <physiologicalReaction direction="left-to-right" evidence="9">
        <dbReference type="Rhea" id="RHEA:13978"/>
    </physiologicalReaction>
</comment>
<keyword evidence="8" id="KW-0456">Lyase</keyword>
<dbReference type="InterPro" id="IPR026956">
    <property type="entry name" value="D-ser_dehydrat-like_dom"/>
</dbReference>
<dbReference type="SUPFAM" id="SSF51419">
    <property type="entry name" value="PLP-binding barrel"/>
    <property type="match status" value="1"/>
</dbReference>
<dbReference type="SMART" id="SM01119">
    <property type="entry name" value="D-ser_dehydrat"/>
    <property type="match status" value="1"/>
</dbReference>
<organism evidence="15 16">
    <name type="scientific">Penicillium alfredii</name>
    <dbReference type="NCBI Taxonomy" id="1506179"/>
    <lineage>
        <taxon>Eukaryota</taxon>
        <taxon>Fungi</taxon>
        <taxon>Dikarya</taxon>
        <taxon>Ascomycota</taxon>
        <taxon>Pezizomycotina</taxon>
        <taxon>Eurotiomycetes</taxon>
        <taxon>Eurotiomycetidae</taxon>
        <taxon>Eurotiales</taxon>
        <taxon>Aspergillaceae</taxon>
        <taxon>Penicillium</taxon>
    </lineage>
</organism>
<dbReference type="Pfam" id="PF01168">
    <property type="entry name" value="Ala_racemase_N"/>
    <property type="match status" value="1"/>
</dbReference>
<comment type="cofactor">
    <cofactor evidence="1">
        <name>pyridoxal 5'-phosphate</name>
        <dbReference type="ChEBI" id="CHEBI:597326"/>
    </cofactor>
</comment>
<dbReference type="GeneID" id="81391464"/>
<dbReference type="InterPro" id="IPR042208">
    <property type="entry name" value="D-ser_dehydrat-like_sf"/>
</dbReference>
<dbReference type="FunFam" id="3.20.20.10:FF:000016">
    <property type="entry name" value="D-serine dehydratase"/>
    <property type="match status" value="1"/>
</dbReference>
<comment type="similarity">
    <text evidence="3">Belongs to the DSD1 family.</text>
</comment>
<dbReference type="EC" id="4.3.1.18" evidence="11"/>
<gene>
    <name evidence="15" type="ORF">NUU61_001714</name>
</gene>
<evidence type="ECO:0000256" key="8">
    <source>
        <dbReference type="ARBA" id="ARBA00023239"/>
    </source>
</evidence>
<dbReference type="Proteomes" id="UP001141434">
    <property type="component" value="Unassembled WGS sequence"/>
</dbReference>
<protein>
    <recommendedName>
        <fullName evidence="12">D-serine dehydratase</fullName>
        <ecNumber evidence="11">4.3.1.18</ecNumber>
    </recommendedName>
    <alternativeName>
        <fullName evidence="13">D-serine deaminase</fullName>
    </alternativeName>
</protein>
<evidence type="ECO:0000256" key="12">
    <source>
        <dbReference type="ARBA" id="ARBA00069616"/>
    </source>
</evidence>
<dbReference type="PANTHER" id="PTHR28004">
    <property type="entry name" value="ZGC:162816-RELATED"/>
    <property type="match status" value="1"/>
</dbReference>
<dbReference type="AlphaFoldDB" id="A0A9W9FQ95"/>
<dbReference type="InterPro" id="IPR001608">
    <property type="entry name" value="Ala_racemase_N"/>
</dbReference>
<dbReference type="InterPro" id="IPR051466">
    <property type="entry name" value="D-amino_acid_metab_enzyme"/>
</dbReference>
<proteinExistence type="inferred from homology"/>
<dbReference type="OrthoDB" id="20198at2759"/>
<sequence length="448" mass="48935">MANFPSRPLPSEEELKRFFVGKDVGDVPKPSIVLDLNIIKKHCTTMLQTTKSLEVGFRAHVKTHKTRQLANLQVGDEGDANFVASTVPEIEALVPLLKAIQQAGRRINILYGIPLVPSQIPRLADLARKLGKDSISVMIDHPDQVEHLKQFAPIASYPACVFVKVDAGYHRAGLPPTALNKDGMLEKLAEAEKSGHANLLGVYSHNSLSYGGASPAEAMTYLTSEIASCRKALEHNSSLLPQDRKLVISVGATPQVVSSQNLLHESQGCPEAETLKALLRDLHESTKVELHAGVYPVLDMQQLSTNAVLQRGKAEEEIAISVVAEVCSLYNDGERSKPEVLVAAGTLALGREPCPSYRGWGVVSPWRRDESSGLLIVERISQEHGIVSWEMGKAQNTTIPLQVGQPVRIYPNHACITGALYGWYLIVDSSQDPDSARIVDVWMRTAGW</sequence>
<keyword evidence="6" id="KW-0862">Zinc</keyword>
<evidence type="ECO:0000313" key="16">
    <source>
        <dbReference type="Proteomes" id="UP001141434"/>
    </source>
</evidence>
<dbReference type="GO" id="GO:0046872">
    <property type="term" value="F:metal ion binding"/>
    <property type="evidence" value="ECO:0007669"/>
    <property type="project" value="UniProtKB-KW"/>
</dbReference>
<comment type="cofactor">
    <cofactor evidence="2">
        <name>Zn(2+)</name>
        <dbReference type="ChEBI" id="CHEBI:29105"/>
    </cofactor>
</comment>
<evidence type="ECO:0000256" key="2">
    <source>
        <dbReference type="ARBA" id="ARBA00001947"/>
    </source>
</evidence>
<comment type="function">
    <text evidence="10">Catalyzes the conversion of D-serine to pyruvate and ammonia. May play a role in D-serine detoxification.</text>
</comment>
<dbReference type="Gene3D" id="3.20.20.10">
    <property type="entry name" value="Alanine racemase"/>
    <property type="match status" value="1"/>
</dbReference>
<name>A0A9W9FQ95_9EURO</name>
<dbReference type="InterPro" id="IPR029066">
    <property type="entry name" value="PLP-binding_barrel"/>
</dbReference>
<evidence type="ECO:0000256" key="13">
    <source>
        <dbReference type="ARBA" id="ARBA00075219"/>
    </source>
</evidence>
<evidence type="ECO:0000256" key="1">
    <source>
        <dbReference type="ARBA" id="ARBA00001933"/>
    </source>
</evidence>
<dbReference type="RefSeq" id="XP_056513363.1">
    <property type="nucleotide sequence ID" value="XM_056652296.1"/>
</dbReference>